<reference evidence="2" key="1">
    <citation type="submission" date="2023-06" db="EMBL/GenBank/DDBJ databases">
        <title>Genome-scale phylogeny and comparative genomics of the fungal order Sordariales.</title>
        <authorList>
            <consortium name="Lawrence Berkeley National Laboratory"/>
            <person name="Hensen N."/>
            <person name="Bonometti L."/>
            <person name="Westerberg I."/>
            <person name="Brannstrom I.O."/>
            <person name="Guillou S."/>
            <person name="Cros-Aarteil S."/>
            <person name="Calhoun S."/>
            <person name="Haridas S."/>
            <person name="Kuo A."/>
            <person name="Mondo S."/>
            <person name="Pangilinan J."/>
            <person name="Riley R."/>
            <person name="LaButti K."/>
            <person name="Andreopoulos B."/>
            <person name="Lipzen A."/>
            <person name="Chen C."/>
            <person name="Yanf M."/>
            <person name="Daum C."/>
            <person name="Ng V."/>
            <person name="Clum A."/>
            <person name="Steindorff A."/>
            <person name="Ohm R."/>
            <person name="Martin F."/>
            <person name="Silar P."/>
            <person name="Natvig D."/>
            <person name="Lalanne C."/>
            <person name="Gautier V."/>
            <person name="Ament-velasquez S.L."/>
            <person name="Kruys A."/>
            <person name="Hutchinson M.I."/>
            <person name="Powell A.J."/>
            <person name="Barry K."/>
            <person name="Miller A.N."/>
            <person name="Grigoriev I.V."/>
            <person name="Debuchy R."/>
            <person name="Gladieux P."/>
            <person name="Thoren M.H."/>
            <person name="Johannesson H."/>
        </authorList>
    </citation>
    <scope>NUCLEOTIDE SEQUENCE</scope>
    <source>
        <strain evidence="2">SMH3391-2</strain>
    </source>
</reference>
<protein>
    <submittedName>
        <fullName evidence="2">Amidase signature domain-containing protein</fullName>
    </submittedName>
</protein>
<feature type="domain" description="Amidase" evidence="1">
    <location>
        <begin position="47"/>
        <end position="451"/>
    </location>
</feature>
<sequence length="529" mass="56874">MQNRTKSSQSKILPDFRKPTTAQFNVLTSTLGDISRLLDEGKLTSVDLVKAYTAQIKRHNHDGLKLHALISVVPEQTALEIAKGLDEERVRGNCRSRLHGIPFIAKDTMSSAASLGMPTSCGTYALKNSLAKDNADIVQKLIDAGMILIGKANLSELASSRTSKSPAGYSTAGGQTQSAYVVGGCAPGDSWLGHSNPGGSSTGSAVSVSAGMTPVALGTESDGSITMPSDRAALYSIKLSPGAISWRGVLPYTRPSDALGAMTKSPEDSALMLNVLLEQNDFTKFLGRSFKGLKIGFLDPVEWASGPGAVKPNKDYNKQYISEFSAALDKIEAAGAIMTRNISLRRVSSEDDKQLTNIIWHDFPAGFEEFTAGLIEPPVRTLPDLVDYNTKHADQAMPPEYPGQDTLEQAVANMNSTSREQYAEYCKTAYHNNKVLGLDAAFEKYDVDVIIGAPTGRCITVYDWAGYPVGTLPLGYAQFNGRPFGLAMVAPKGREDLIIGVMGAWEALFGPRKPPPQLVDWVDKSETSL</sequence>
<keyword evidence="3" id="KW-1185">Reference proteome</keyword>
<dbReference type="InterPro" id="IPR023631">
    <property type="entry name" value="Amidase_dom"/>
</dbReference>
<name>A0AA39WCD7_9PEZI</name>
<dbReference type="AlphaFoldDB" id="A0AA39WCD7"/>
<evidence type="ECO:0000313" key="3">
    <source>
        <dbReference type="Proteomes" id="UP001174934"/>
    </source>
</evidence>
<dbReference type="PANTHER" id="PTHR42678">
    <property type="entry name" value="AMIDASE"/>
    <property type="match status" value="1"/>
</dbReference>
<evidence type="ECO:0000259" key="1">
    <source>
        <dbReference type="Pfam" id="PF01425"/>
    </source>
</evidence>
<evidence type="ECO:0000313" key="2">
    <source>
        <dbReference type="EMBL" id="KAK0612445.1"/>
    </source>
</evidence>
<comment type="caution">
    <text evidence="2">The sequence shown here is derived from an EMBL/GenBank/DDBJ whole genome shotgun (WGS) entry which is preliminary data.</text>
</comment>
<dbReference type="Proteomes" id="UP001174934">
    <property type="component" value="Unassembled WGS sequence"/>
</dbReference>
<accession>A0AA39WCD7</accession>
<proteinExistence type="predicted"/>
<dbReference type="PANTHER" id="PTHR42678:SF34">
    <property type="entry name" value="OS04G0183300 PROTEIN"/>
    <property type="match status" value="1"/>
</dbReference>
<organism evidence="2 3">
    <name type="scientific">Bombardia bombarda</name>
    <dbReference type="NCBI Taxonomy" id="252184"/>
    <lineage>
        <taxon>Eukaryota</taxon>
        <taxon>Fungi</taxon>
        <taxon>Dikarya</taxon>
        <taxon>Ascomycota</taxon>
        <taxon>Pezizomycotina</taxon>
        <taxon>Sordariomycetes</taxon>
        <taxon>Sordariomycetidae</taxon>
        <taxon>Sordariales</taxon>
        <taxon>Lasiosphaeriaceae</taxon>
        <taxon>Bombardia</taxon>
    </lineage>
</organism>
<dbReference type="InterPro" id="IPR036928">
    <property type="entry name" value="AS_sf"/>
</dbReference>
<dbReference type="Gene3D" id="3.90.1300.10">
    <property type="entry name" value="Amidase signature (AS) domain"/>
    <property type="match status" value="1"/>
</dbReference>
<gene>
    <name evidence="2" type="ORF">B0T17DRAFT_407244</name>
</gene>
<dbReference type="SUPFAM" id="SSF75304">
    <property type="entry name" value="Amidase signature (AS) enzymes"/>
    <property type="match status" value="1"/>
</dbReference>
<dbReference type="EMBL" id="JAULSR010000009">
    <property type="protein sequence ID" value="KAK0612445.1"/>
    <property type="molecule type" value="Genomic_DNA"/>
</dbReference>
<dbReference type="Pfam" id="PF01425">
    <property type="entry name" value="Amidase"/>
    <property type="match status" value="1"/>
</dbReference>